<sequence>MLAEQLDEENQCLLKETRIPTQAEIGSSEQRHEPRGLNTSWGDWNASLNEVECGNVWRDSMLMRNNYMLEHSMPILHHLADQGNFAYPTYEPPNVPPLGGDDYFTSAIAINYEDEGRKSEILEYRLANVLRRDTDR</sequence>
<organism evidence="1 2">
    <name type="scientific">Tanacetum coccineum</name>
    <dbReference type="NCBI Taxonomy" id="301880"/>
    <lineage>
        <taxon>Eukaryota</taxon>
        <taxon>Viridiplantae</taxon>
        <taxon>Streptophyta</taxon>
        <taxon>Embryophyta</taxon>
        <taxon>Tracheophyta</taxon>
        <taxon>Spermatophyta</taxon>
        <taxon>Magnoliopsida</taxon>
        <taxon>eudicotyledons</taxon>
        <taxon>Gunneridae</taxon>
        <taxon>Pentapetalae</taxon>
        <taxon>asterids</taxon>
        <taxon>campanulids</taxon>
        <taxon>Asterales</taxon>
        <taxon>Asteraceae</taxon>
        <taxon>Asteroideae</taxon>
        <taxon>Anthemideae</taxon>
        <taxon>Anthemidinae</taxon>
        <taxon>Tanacetum</taxon>
    </lineage>
</organism>
<name>A0ABQ5EBX1_9ASTR</name>
<dbReference type="Proteomes" id="UP001151760">
    <property type="component" value="Unassembled WGS sequence"/>
</dbReference>
<evidence type="ECO:0000313" key="2">
    <source>
        <dbReference type="Proteomes" id="UP001151760"/>
    </source>
</evidence>
<dbReference type="EMBL" id="BQNB010016121">
    <property type="protein sequence ID" value="GJT48057.1"/>
    <property type="molecule type" value="Genomic_DNA"/>
</dbReference>
<accession>A0ABQ5EBX1</accession>
<proteinExistence type="predicted"/>
<reference evidence="1" key="2">
    <citation type="submission" date="2022-01" db="EMBL/GenBank/DDBJ databases">
        <authorList>
            <person name="Yamashiro T."/>
            <person name="Shiraishi A."/>
            <person name="Satake H."/>
            <person name="Nakayama K."/>
        </authorList>
    </citation>
    <scope>NUCLEOTIDE SEQUENCE</scope>
</reference>
<comment type="caution">
    <text evidence="1">The sequence shown here is derived from an EMBL/GenBank/DDBJ whole genome shotgun (WGS) entry which is preliminary data.</text>
</comment>
<reference evidence="1" key="1">
    <citation type="journal article" date="2022" name="Int. J. Mol. Sci.">
        <title>Draft Genome of Tanacetum Coccineum: Genomic Comparison of Closely Related Tanacetum-Family Plants.</title>
        <authorList>
            <person name="Yamashiro T."/>
            <person name="Shiraishi A."/>
            <person name="Nakayama K."/>
            <person name="Satake H."/>
        </authorList>
    </citation>
    <scope>NUCLEOTIDE SEQUENCE</scope>
</reference>
<keyword evidence="2" id="KW-1185">Reference proteome</keyword>
<protein>
    <submittedName>
        <fullName evidence="1">Uncharacterized protein</fullName>
    </submittedName>
</protein>
<gene>
    <name evidence="1" type="ORF">Tco_0974214</name>
</gene>
<evidence type="ECO:0000313" key="1">
    <source>
        <dbReference type="EMBL" id="GJT48057.1"/>
    </source>
</evidence>